<sequence length="933" mass="111026">MSIEKNKVKIGARALSTEAFHKLLPNNEEIFTRIEDIREFAYRYKKEKEESRQSYNNDLYRNYLSKELDRNQNNIFSILGGRGSGKTSVLLTIKNRITNKNTTDIMLPLIVPENMGDSSDILGWTICAFEKIILDIERYIYENRNINNSDKHDFFKNCRKNDNNILRKKFSELLKYYTYVNKEYRQILNLNYDGFNDYKEKTKEVVNAERELLNKFEEFIDILVEVKKDLLKVDKEVLIYIFFDDVDLSTERCLEIISIILKYLSNSNIVVFVSGDYATFSETLTINLLKKDGLLKNSDKYFYKEENMGGKNALDIRRQLAQDILKKALPPAYRFKMPILNNKAKAEFKFSTPEDDNSNEEEKYQNLLQLINTKLLNSKKDNTYNFLFYQNNLIEIYFNIFDSNPRSLMNIYYFLYGLEEYKGEKTYCEVLKAFLNIIIDSNPQLENMANQIVTYIIDIKDDLNETFINYQYIKELYDNESKLKQQSGTNYNSKKLLDKYINIFLLAHFIENIIATKIQRNIHGINIFIEMINKSNENKLIPKHNDSNFILALYSKINKTLGRITSNKFSTYEINYFTKTYFEILFELVGEKSTDILNQKDKSNKIRDVFLPSIRQQDGWAIEKIDIIFKATCNSKDLFIKAINKSYDTYVKNLDIETRYEISYMLLKLYNEYANKIDNLGKKKSISIGNFMNVSIGVKTDFYYIKQIEIKNNLYIKDIKNLDETIRIVKEAMNDIHDELFYNENLKNGIVYEMPKLFIKKFNELWLEFNELWLEFDVNEVENIQGKMDIINHIIESRNNREISIDDYQIIKRFLRDIQYDKFVRGDIVKYSKEFNYLLKMTNDFEKKDVVIFKNINQLENLIKENVLLRFSIDMLKRRKYIDENKNVYNDFIKVKKVLSSVGNPLLKRIIREKQNELEQLKIQKEKNEEEDN</sequence>
<evidence type="ECO:0000256" key="1">
    <source>
        <dbReference type="SAM" id="Coils"/>
    </source>
</evidence>
<organism evidence="2 3">
    <name type="scientific">Clostridium botulinum C</name>
    <dbReference type="NCBI Taxonomy" id="36828"/>
    <lineage>
        <taxon>Bacteria</taxon>
        <taxon>Bacillati</taxon>
        <taxon>Bacillota</taxon>
        <taxon>Clostridia</taxon>
        <taxon>Eubacteriales</taxon>
        <taxon>Clostridiaceae</taxon>
        <taxon>Clostridium</taxon>
    </lineage>
</organism>
<dbReference type="RefSeq" id="WP_004445009.1">
    <property type="nucleotide sequence ID" value="NZ_JAAMYB010000012.1"/>
</dbReference>
<proteinExistence type="predicted"/>
<evidence type="ECO:0008006" key="4">
    <source>
        <dbReference type="Google" id="ProtNLM"/>
    </source>
</evidence>
<dbReference type="EMBL" id="JAAMYB010000012">
    <property type="protein sequence ID" value="MCD3195551.1"/>
    <property type="molecule type" value="Genomic_DNA"/>
</dbReference>
<keyword evidence="1" id="KW-0175">Coiled coil</keyword>
<protein>
    <recommendedName>
        <fullName evidence="4">KAP NTPase domain-containing protein</fullName>
    </recommendedName>
</protein>
<reference evidence="2" key="2">
    <citation type="journal article" date="2021" name="Microorganisms">
        <title>Extensive Genome Exploration of Clostridium botulinum Group III Field Strains.</title>
        <authorList>
            <person name="Fillo S."/>
            <person name="Giordani F."/>
            <person name="Tonon E."/>
            <person name="Drigo I."/>
            <person name="Anselmo A."/>
            <person name="Fortunato A."/>
            <person name="Lista F."/>
            <person name="Bano L."/>
        </authorList>
    </citation>
    <scope>NUCLEOTIDE SEQUENCE</scope>
    <source>
        <strain evidence="2">IZSVe-TV_9877_3_12</strain>
    </source>
</reference>
<reference evidence="2" key="1">
    <citation type="submission" date="2020-02" db="EMBL/GenBank/DDBJ databases">
        <authorList>
            <person name="Fillo S."/>
            <person name="Giordani F."/>
            <person name="Tonon E."/>
            <person name="Drigo I."/>
            <person name="Anselmo A."/>
            <person name="Fortunato A."/>
            <person name="Bano L."/>
            <person name="Lista F."/>
        </authorList>
    </citation>
    <scope>NUCLEOTIDE SEQUENCE</scope>
    <source>
        <strain evidence="2">IZSVe-TV_9877_3_12</strain>
    </source>
</reference>
<dbReference type="Proteomes" id="UP000813637">
    <property type="component" value="Unassembled WGS sequence"/>
</dbReference>
<feature type="coiled-coil region" evidence="1">
    <location>
        <begin position="705"/>
        <end position="739"/>
    </location>
</feature>
<gene>
    <name evidence="2" type="ORF">G8S53_09695</name>
</gene>
<comment type="caution">
    <text evidence="2">The sequence shown here is derived from an EMBL/GenBank/DDBJ whole genome shotgun (WGS) entry which is preliminary data.</text>
</comment>
<evidence type="ECO:0000313" key="2">
    <source>
        <dbReference type="EMBL" id="MCD3195551.1"/>
    </source>
</evidence>
<dbReference type="AlphaFoldDB" id="A0A9Q3YZZ7"/>
<dbReference type="InterPro" id="IPR027417">
    <property type="entry name" value="P-loop_NTPase"/>
</dbReference>
<name>A0A9Q3YZZ7_CLOBO</name>
<dbReference type="SUPFAM" id="SSF52540">
    <property type="entry name" value="P-loop containing nucleoside triphosphate hydrolases"/>
    <property type="match status" value="1"/>
</dbReference>
<accession>A0A9Q3YZZ7</accession>
<feature type="coiled-coil region" evidence="1">
    <location>
        <begin position="904"/>
        <end position="931"/>
    </location>
</feature>
<evidence type="ECO:0000313" key="3">
    <source>
        <dbReference type="Proteomes" id="UP000813637"/>
    </source>
</evidence>